<reference evidence="5 6" key="1">
    <citation type="submission" date="2018-06" db="EMBL/GenBank/DDBJ databases">
        <title>Lujinxingia sediminis gen. nov. sp. nov., a new facultative anaerobic member of the class Deltaproteobacteria, and proposal of Lujinxingaceae fam. nov.</title>
        <authorList>
            <person name="Guo L.-Y."/>
            <person name="Li C.-M."/>
            <person name="Wang S."/>
            <person name="Du Z.-J."/>
        </authorList>
    </citation>
    <scope>NUCLEOTIDE SEQUENCE [LARGE SCALE GENOMIC DNA]</scope>
    <source>
        <strain evidence="5 6">FA350</strain>
    </source>
</reference>
<evidence type="ECO:0000256" key="4">
    <source>
        <dbReference type="ARBA" id="ARBA00022842"/>
    </source>
</evidence>
<dbReference type="RefSeq" id="WP_111333580.1">
    <property type="nucleotide sequence ID" value="NZ_CP030032.1"/>
</dbReference>
<proteinExistence type="inferred from homology"/>
<dbReference type="InterPro" id="IPR008380">
    <property type="entry name" value="HAD-SF_hydro_IG_5-nucl"/>
</dbReference>
<sequence length="499" mass="58122">MNKAITNTVDTIYNAYDDLDPRRGIYCNRSLNLRSIKAIGYDMDYTLIHYNVNQWEARAYAHIKAGLLQAGWPVQDLHFEPFQVTRGLIIDHELGNVVKANRFGYIKRAMHGTRAIEYHEMRANYTRTLVHLSQPRWLFLNTLFSISAATMYIQLVDLLDAGKLPEQLTYHELFQRIQHTLDAAHIEGVLKAEIMSDPDRYVELDPDVPLMLMDQREAGKKLMLITNSEWKYTEFMMDYAINQFLPEGTSWEDLFDIVMVSARKPEFFTTKSPVFEVVDKDSGALLPTVGGLKDNRIYLGGNAAQLEEYLGCSGDEILYIGDHLFSDVNVSKNILRWRTALIIREFERELETVRESDASQAEIAALMDQKKRLEDRYSQLRLERQRNQKEYTKPTGHDPDELKEIMRKLRKRLIELDSQIRPLAIQDGKRFNKFWGYLMRAGNDKSHFTRQVERYADIYTSRVSNFLHYTPFMYFRAPRGSLPHDHGFELGGTEGMDME</sequence>
<evidence type="ECO:0000313" key="5">
    <source>
        <dbReference type="EMBL" id="AWV89244.1"/>
    </source>
</evidence>
<dbReference type="NCBIfam" id="TIGR02244">
    <property type="entry name" value="HAD-IG-Ncltidse"/>
    <property type="match status" value="1"/>
</dbReference>
<dbReference type="PIRSF" id="PIRSF017434">
    <property type="entry name" value="Purine_5'-nucleotidase"/>
    <property type="match status" value="1"/>
</dbReference>
<dbReference type="Gene3D" id="3.40.50.1000">
    <property type="entry name" value="HAD superfamily/HAD-like"/>
    <property type="match status" value="1"/>
</dbReference>
<dbReference type="KEGG" id="bsed:DN745_07780"/>
<dbReference type="GO" id="GO:0008253">
    <property type="term" value="F:5'-nucleotidase activity"/>
    <property type="evidence" value="ECO:0007669"/>
    <property type="project" value="TreeGrafter"/>
</dbReference>
<gene>
    <name evidence="5" type="ORF">DN745_07780</name>
</gene>
<keyword evidence="4" id="KW-0460">Magnesium</keyword>
<evidence type="ECO:0000256" key="1">
    <source>
        <dbReference type="ARBA" id="ARBA00009589"/>
    </source>
</evidence>
<dbReference type="OrthoDB" id="1488958at2"/>
<dbReference type="AlphaFoldDB" id="A0A2Z4FKL7"/>
<comment type="similarity">
    <text evidence="1">Belongs to the 5'(3')-deoxyribonucleotidase family.</text>
</comment>
<organism evidence="5 6">
    <name type="scientific">Bradymonas sediminis</name>
    <dbReference type="NCBI Taxonomy" id="1548548"/>
    <lineage>
        <taxon>Bacteria</taxon>
        <taxon>Deltaproteobacteria</taxon>
        <taxon>Bradymonadales</taxon>
        <taxon>Bradymonadaceae</taxon>
        <taxon>Bradymonas</taxon>
    </lineage>
</organism>
<dbReference type="Pfam" id="PF05761">
    <property type="entry name" value="5_nucleotid"/>
    <property type="match status" value="1"/>
</dbReference>
<accession>A0A2Z4FKL7</accession>
<dbReference type="InterPro" id="IPR036412">
    <property type="entry name" value="HAD-like_sf"/>
</dbReference>
<dbReference type="GO" id="GO:0046872">
    <property type="term" value="F:metal ion binding"/>
    <property type="evidence" value="ECO:0007669"/>
    <property type="project" value="UniProtKB-KW"/>
</dbReference>
<dbReference type="EMBL" id="CP030032">
    <property type="protein sequence ID" value="AWV89244.1"/>
    <property type="molecule type" value="Genomic_DNA"/>
</dbReference>
<evidence type="ECO:0000313" key="6">
    <source>
        <dbReference type="Proteomes" id="UP000249799"/>
    </source>
</evidence>
<name>A0A2Z4FKL7_9DELT</name>
<keyword evidence="3 5" id="KW-0378">Hydrolase</keyword>
<dbReference type="PANTHER" id="PTHR12103">
    <property type="entry name" value="5'-NUCLEOTIDASE DOMAIN-CONTAINING"/>
    <property type="match status" value="1"/>
</dbReference>
<dbReference type="Proteomes" id="UP000249799">
    <property type="component" value="Chromosome"/>
</dbReference>
<dbReference type="PANTHER" id="PTHR12103:SF22">
    <property type="entry name" value="HAD-SUPERFAMILY HYDROLASE, SUBFAMILY IG, 5'-NUCLEOTIDASE"/>
    <property type="match status" value="1"/>
</dbReference>
<evidence type="ECO:0000256" key="2">
    <source>
        <dbReference type="ARBA" id="ARBA00022723"/>
    </source>
</evidence>
<evidence type="ECO:0000256" key="3">
    <source>
        <dbReference type="ARBA" id="ARBA00022801"/>
    </source>
</evidence>
<dbReference type="SUPFAM" id="SSF56784">
    <property type="entry name" value="HAD-like"/>
    <property type="match status" value="1"/>
</dbReference>
<keyword evidence="6" id="KW-1185">Reference proteome</keyword>
<dbReference type="InterPro" id="IPR023214">
    <property type="entry name" value="HAD_sf"/>
</dbReference>
<keyword evidence="2" id="KW-0479">Metal-binding</keyword>
<protein>
    <submittedName>
        <fullName evidence="5">HAD family hydrolase</fullName>
    </submittedName>
</protein>
<dbReference type="InterPro" id="IPR016695">
    <property type="entry name" value="Pur_nucleotidase"/>
</dbReference>